<protein>
    <submittedName>
        <fullName evidence="1">Uncharacterized protein</fullName>
    </submittedName>
</protein>
<reference evidence="1 2" key="1">
    <citation type="journal article" date="2017" name="BMC Genomics">
        <title>Genome sequencing of 39 Akkermansia muciniphila isolates reveals its population structure, genomic and functional diverisity, and global distribution in mammalian gut microbiotas.</title>
        <authorList>
            <person name="Guo X."/>
            <person name="Li S."/>
            <person name="Zhang J."/>
            <person name="Wu F."/>
            <person name="Li X."/>
            <person name="Wu D."/>
            <person name="Zhang M."/>
            <person name="Ou Z."/>
            <person name="Jie Z."/>
            <person name="Yan Q."/>
            <person name="Li P."/>
            <person name="Yi J."/>
            <person name="Peng Y."/>
        </authorList>
    </citation>
    <scope>NUCLEOTIDE SEQUENCE [LARGE SCALE GENOMIC DNA]</scope>
    <source>
        <strain evidence="1 2">GP43</strain>
    </source>
</reference>
<sequence length="291" mass="33596">MKWYTCTPVSFKGDHTFFSRDSGAFCKAFQRIGVESRAIMPTPAQEGDDPDLIRTEYANLKDAAWWKSLGIDGVILYAWGMGKYLPIARAIHDAGIFLVVYMDTSGLFYPWRYWKTLTLQIWNREKNKRGNLKGPLFACLHIIKNHTFGALDWGRRKHLKMANLISFPSPAALLSILDRQWLYGKQICKKLALIPNPISSEHTLNPVQPKHNLIVAVGRWDDCFQKNTNLLMQALEIFVNKSPSPWIVEIYGRIPPFLHEWHQQLPPPTSKLHPFKWNNTQSETYQSLCKI</sequence>
<dbReference type="AlphaFoldDB" id="A0AAP8NKY2"/>
<dbReference type="SUPFAM" id="SSF53756">
    <property type="entry name" value="UDP-Glycosyltransferase/glycogen phosphorylase"/>
    <property type="match status" value="1"/>
</dbReference>
<proteinExistence type="predicted"/>
<dbReference type="RefSeq" id="WP_102735814.1">
    <property type="nucleotide sequence ID" value="NZ_PJKN01000004.1"/>
</dbReference>
<gene>
    <name evidence="1" type="ORF">CXU09_08490</name>
</gene>
<organism evidence="1 2">
    <name type="scientific">Akkermansia muciniphila</name>
    <dbReference type="NCBI Taxonomy" id="239935"/>
    <lineage>
        <taxon>Bacteria</taxon>
        <taxon>Pseudomonadati</taxon>
        <taxon>Verrucomicrobiota</taxon>
        <taxon>Verrucomicrobiia</taxon>
        <taxon>Verrucomicrobiales</taxon>
        <taxon>Akkermansiaceae</taxon>
        <taxon>Akkermansia</taxon>
    </lineage>
</organism>
<evidence type="ECO:0000313" key="1">
    <source>
        <dbReference type="EMBL" id="PNC56099.1"/>
    </source>
</evidence>
<name>A0AAP8NKY2_9BACT</name>
<accession>A0AAP8NKY2</accession>
<dbReference type="Proteomes" id="UP000235914">
    <property type="component" value="Unassembled WGS sequence"/>
</dbReference>
<comment type="caution">
    <text evidence="1">The sequence shown here is derived from an EMBL/GenBank/DDBJ whole genome shotgun (WGS) entry which is preliminary data.</text>
</comment>
<dbReference type="EMBL" id="PJKN01000004">
    <property type="protein sequence ID" value="PNC56099.1"/>
    <property type="molecule type" value="Genomic_DNA"/>
</dbReference>
<evidence type="ECO:0000313" key="2">
    <source>
        <dbReference type="Proteomes" id="UP000235914"/>
    </source>
</evidence>